<dbReference type="Proteomes" id="UP000239899">
    <property type="component" value="Unassembled WGS sequence"/>
</dbReference>
<dbReference type="PANTHER" id="PTHR12413">
    <property type="entry name" value="DOLICHYL GLYCOSYLTRANSFERASE"/>
    <property type="match status" value="1"/>
</dbReference>
<dbReference type="Gene3D" id="3.30.710.10">
    <property type="entry name" value="Potassium Channel Kv1.1, Chain A"/>
    <property type="match status" value="1"/>
</dbReference>
<evidence type="ECO:0000256" key="7">
    <source>
        <dbReference type="ARBA" id="ARBA00022692"/>
    </source>
</evidence>
<comment type="subcellular location">
    <subcellularLocation>
        <location evidence="1 11">Endoplasmic reticulum membrane</location>
        <topology evidence="1 11">Multi-pass membrane protein</topology>
    </subcellularLocation>
</comment>
<evidence type="ECO:0000256" key="2">
    <source>
        <dbReference type="ARBA" id="ARBA00004906"/>
    </source>
</evidence>
<keyword evidence="7 11" id="KW-0812">Transmembrane</keyword>
<feature type="transmembrane region" description="Helical" evidence="11">
    <location>
        <begin position="727"/>
        <end position="747"/>
    </location>
</feature>
<comment type="caution">
    <text evidence="13">The sequence shown here is derived from an EMBL/GenBank/DDBJ whole genome shotgun (WGS) entry which is preliminary data.</text>
</comment>
<dbReference type="Pfam" id="PF00651">
    <property type="entry name" value="BTB"/>
    <property type="match status" value="1"/>
</dbReference>
<dbReference type="STRING" id="3076.A0A2P6TBT1"/>
<proteinExistence type="inferred from homology"/>
<dbReference type="OrthoDB" id="4983at2759"/>
<protein>
    <recommendedName>
        <fullName evidence="11">Alpha-1,3-glucosyltransferase</fullName>
        <ecNumber evidence="11">2.4.1.-</ecNumber>
    </recommendedName>
</protein>
<comment type="pathway">
    <text evidence="2">Protein modification; protein ubiquitination.</text>
</comment>
<evidence type="ECO:0000256" key="11">
    <source>
        <dbReference type="RuleBase" id="RU363110"/>
    </source>
</evidence>
<keyword evidence="9 11" id="KW-1133">Transmembrane helix</keyword>
<evidence type="ECO:0000256" key="1">
    <source>
        <dbReference type="ARBA" id="ARBA00004477"/>
    </source>
</evidence>
<name>A0A2P6TBT1_CHLSO</name>
<keyword evidence="8 11" id="KW-0256">Endoplasmic reticulum</keyword>
<feature type="transmembrane region" description="Helical" evidence="11">
    <location>
        <begin position="379"/>
        <end position="398"/>
    </location>
</feature>
<feature type="transmembrane region" description="Helical" evidence="11">
    <location>
        <begin position="433"/>
        <end position="459"/>
    </location>
</feature>
<dbReference type="InterPro" id="IPR000210">
    <property type="entry name" value="BTB/POZ_dom"/>
</dbReference>
<dbReference type="InterPro" id="IPR004856">
    <property type="entry name" value="Glyco_trans_ALG6/ALG8"/>
</dbReference>
<dbReference type="InterPro" id="IPR011333">
    <property type="entry name" value="SKP1/BTB/POZ_sf"/>
</dbReference>
<keyword evidence="5 11" id="KW-0328">Glycosyltransferase</keyword>
<dbReference type="PROSITE" id="PS50097">
    <property type="entry name" value="BTB"/>
    <property type="match status" value="1"/>
</dbReference>
<feature type="transmembrane region" description="Helical" evidence="11">
    <location>
        <begin position="651"/>
        <end position="673"/>
    </location>
</feature>
<dbReference type="PANTHER" id="PTHR12413:SF1">
    <property type="entry name" value="DOLICHYL PYROPHOSPHATE MAN9GLCNAC2 ALPHA-1,3-GLUCOSYLTRANSFERASE"/>
    <property type="match status" value="1"/>
</dbReference>
<dbReference type="AlphaFoldDB" id="A0A2P6TBT1"/>
<evidence type="ECO:0000256" key="3">
    <source>
        <dbReference type="ARBA" id="ARBA00004922"/>
    </source>
</evidence>
<comment type="pathway">
    <text evidence="3 11">Protein modification; protein glycosylation.</text>
</comment>
<evidence type="ECO:0000256" key="4">
    <source>
        <dbReference type="ARBA" id="ARBA00008715"/>
    </source>
</evidence>
<reference evidence="13 14" key="1">
    <citation type="journal article" date="2018" name="Plant J.">
        <title>Genome sequences of Chlorella sorokiniana UTEX 1602 and Micractinium conductrix SAG 241.80: implications to maltose excretion by a green alga.</title>
        <authorList>
            <person name="Arriola M.B."/>
            <person name="Velmurugan N."/>
            <person name="Zhang Y."/>
            <person name="Plunkett M.H."/>
            <person name="Hondzo H."/>
            <person name="Barney B.M."/>
        </authorList>
    </citation>
    <scope>NUCLEOTIDE SEQUENCE [LARGE SCALE GENOMIC DNA]</scope>
    <source>
        <strain evidence="14">UTEX 1602</strain>
    </source>
</reference>
<evidence type="ECO:0000256" key="10">
    <source>
        <dbReference type="ARBA" id="ARBA00023136"/>
    </source>
</evidence>
<feature type="transmembrane region" description="Helical" evidence="11">
    <location>
        <begin position="586"/>
        <end position="606"/>
    </location>
</feature>
<accession>A0A2P6TBT1</accession>
<dbReference type="GO" id="GO:0005789">
    <property type="term" value="C:endoplasmic reticulum membrane"/>
    <property type="evidence" value="ECO:0007669"/>
    <property type="project" value="UniProtKB-SubCell"/>
</dbReference>
<dbReference type="SUPFAM" id="SSF54695">
    <property type="entry name" value="POZ domain"/>
    <property type="match status" value="1"/>
</dbReference>
<keyword evidence="6 11" id="KW-0808">Transferase</keyword>
<feature type="transmembrane region" description="Helical" evidence="11">
    <location>
        <begin position="493"/>
        <end position="513"/>
    </location>
</feature>
<keyword evidence="10 11" id="KW-0472">Membrane</keyword>
<evidence type="ECO:0000313" key="14">
    <source>
        <dbReference type="Proteomes" id="UP000239899"/>
    </source>
</evidence>
<dbReference type="EC" id="2.4.1.-" evidence="11"/>
<keyword evidence="14" id="KW-1185">Reference proteome</keyword>
<evidence type="ECO:0000313" key="13">
    <source>
        <dbReference type="EMBL" id="PRW18342.1"/>
    </source>
</evidence>
<evidence type="ECO:0000256" key="9">
    <source>
        <dbReference type="ARBA" id="ARBA00022989"/>
    </source>
</evidence>
<comment type="similarity">
    <text evidence="4 11">Belongs to the ALG6/ALG8 glucosyltransferase family.</text>
</comment>
<feature type="transmembrane region" description="Helical" evidence="11">
    <location>
        <begin position="693"/>
        <end position="715"/>
    </location>
</feature>
<evidence type="ECO:0000256" key="6">
    <source>
        <dbReference type="ARBA" id="ARBA00022679"/>
    </source>
</evidence>
<dbReference type="GO" id="GO:0042281">
    <property type="term" value="F:dolichyl pyrophosphate Man9GlcNAc2 alpha-1,3-glucosyltransferase activity"/>
    <property type="evidence" value="ECO:0007669"/>
    <property type="project" value="TreeGrafter"/>
</dbReference>
<evidence type="ECO:0000256" key="8">
    <source>
        <dbReference type="ARBA" id="ARBA00022824"/>
    </source>
</evidence>
<dbReference type="UniPathway" id="UPA00378"/>
<feature type="transmembrane region" description="Helical" evidence="11">
    <location>
        <begin position="559"/>
        <end position="579"/>
    </location>
</feature>
<organism evidence="13 14">
    <name type="scientific">Chlorella sorokiniana</name>
    <name type="common">Freshwater green alga</name>
    <dbReference type="NCBI Taxonomy" id="3076"/>
    <lineage>
        <taxon>Eukaryota</taxon>
        <taxon>Viridiplantae</taxon>
        <taxon>Chlorophyta</taxon>
        <taxon>core chlorophytes</taxon>
        <taxon>Trebouxiophyceae</taxon>
        <taxon>Chlorellales</taxon>
        <taxon>Chlorellaceae</taxon>
        <taxon>Chlorella clade</taxon>
        <taxon>Chlorella</taxon>
    </lineage>
</organism>
<evidence type="ECO:0000256" key="5">
    <source>
        <dbReference type="ARBA" id="ARBA00022676"/>
    </source>
</evidence>
<feature type="transmembrane region" description="Helical" evidence="11">
    <location>
        <begin position="404"/>
        <end position="421"/>
    </location>
</feature>
<feature type="domain" description="BTB" evidence="12">
    <location>
        <begin position="30"/>
        <end position="100"/>
    </location>
</feature>
<dbReference type="EMBL" id="LHPG02000026">
    <property type="protein sequence ID" value="PRW18342.1"/>
    <property type="molecule type" value="Genomic_DNA"/>
</dbReference>
<sequence>MNALDLESFNELDPQAFYLGRRRQQLEATADVMLVVEGTCLLAHSQVLQLHSELFGAMLVDLGCKRKRQDEKADDLVVLETPFAGYSVFQVSAYLRLLYDHSWWQAVPDTLGALGDSLSALLRLAHQFDSPDLLAALTKHMADSMVPVTFSQLCLWIKVAGDCQLEELRLGLLSRLARRLVVTRQPLLDTLALVSSLECLDVRTLWQLIGITAAGGAAPEEVAAACDKASKTYTHEWTLQRCSQLPLQQGTSVESPAFQFGGMAGAAQRLLPWLAAALLLRWAVSLHSYSGMNTPPRFGDFEAQRHWMEIAVNLPATEWYRNSSANDLSYWGLDYPPLSGYQSWVCGRYVAAFEPEAVQLVASRGYESRSSKRLLRQTVLAADAAAFLPAALAAAAVFGGDSARSLLVLVGLLFSPAAVLIDHGHFQYNCFGLGLAAGGAAAAAAGHGVLASVLFSLSLNHKQMGLYYAPAFFAFLLGRCLQRPTLAGKVGAVLRLGAAVAATFAVVWSPWLAAPGGALGVLRRIFPTQRGLYEDYVANWWCASSRIIKWARLLPQPSLVKLCGATTLAALAPAGVLVAARPTPRAFLLCLANSAMAFFLFSYQVHEKSILLPLLPLAVLLGGEQPGLLCWTNALAVFSMLPLLKKDGLALATAGATAACHAAIQLAACMLSSKAGGSGSAKKRGATGSPGSLPPAWLAAGWRLSLAGCAALLAASAVAPPPPKLPFLYDALTVTWAFLHFAALFAYTNWLQWQEFRSAGPGPRAAKRKQA</sequence>
<evidence type="ECO:0000259" key="12">
    <source>
        <dbReference type="PROSITE" id="PS50097"/>
    </source>
</evidence>
<dbReference type="Pfam" id="PF03155">
    <property type="entry name" value="Alg6_Alg8"/>
    <property type="match status" value="1"/>
</dbReference>
<gene>
    <name evidence="13" type="ORF">C2E21_9364</name>
</gene>